<evidence type="ECO:0000313" key="2">
    <source>
        <dbReference type="Proteomes" id="UP000259864"/>
    </source>
</evidence>
<evidence type="ECO:0000313" key="1">
    <source>
        <dbReference type="EMBL" id="SYV89994.1"/>
    </source>
</evidence>
<sequence length="78" mass="8817">MEIRNPLFVIYFDSAKEIGGDQTIYTDIITLAYNPYDLINAINSLNKNTNLINVPSGLYMGTNNQGIDIYARSIITLW</sequence>
<name>A0A3B0P9J0_9BACT</name>
<protein>
    <submittedName>
        <fullName evidence="1">Uncharacterized protein</fullName>
    </submittedName>
</protein>
<organism evidence="1 2">
    <name type="scientific">Metamycoplasma alkalescens</name>
    <dbReference type="NCBI Taxonomy" id="45363"/>
    <lineage>
        <taxon>Bacteria</taxon>
        <taxon>Bacillati</taxon>
        <taxon>Mycoplasmatota</taxon>
        <taxon>Mycoplasmoidales</taxon>
        <taxon>Metamycoplasmataceae</taxon>
        <taxon>Metamycoplasma</taxon>
    </lineage>
</organism>
<gene>
    <name evidence="1" type="ORF">NCTC10135_00501</name>
</gene>
<dbReference type="EMBL" id="LS991949">
    <property type="protein sequence ID" value="SYV89994.1"/>
    <property type="molecule type" value="Genomic_DNA"/>
</dbReference>
<dbReference type="KEGG" id="mala:NCTC10135_00501"/>
<accession>A0A3B0P9J0</accession>
<feature type="non-terminal residue" evidence="1">
    <location>
        <position position="78"/>
    </location>
</feature>
<proteinExistence type="predicted"/>
<dbReference type="STRING" id="1188234.MALK_0800"/>
<reference evidence="2" key="1">
    <citation type="submission" date="2018-06" db="EMBL/GenBank/DDBJ databases">
        <authorList>
            <consortium name="Pathogen Informatics"/>
        </authorList>
    </citation>
    <scope>NUCLEOTIDE SEQUENCE [LARGE SCALE GENOMIC DNA]</scope>
    <source>
        <strain evidence="2">NCTC10135</strain>
    </source>
</reference>
<dbReference type="Proteomes" id="UP000259864">
    <property type="component" value="Chromosome 1"/>
</dbReference>
<dbReference type="AlphaFoldDB" id="A0A3B0P9J0"/>